<evidence type="ECO:0000256" key="1">
    <source>
        <dbReference type="SAM" id="SignalP"/>
    </source>
</evidence>
<reference evidence="2 3" key="1">
    <citation type="journal article" date="2023" name="Mol. Biol. Evol.">
        <title>Genomics of Secondarily Temperate Adaptation in the Only Non-Antarctic Icefish.</title>
        <authorList>
            <person name="Rivera-Colon A.G."/>
            <person name="Rayamajhi N."/>
            <person name="Minhas B.F."/>
            <person name="Madrigal G."/>
            <person name="Bilyk K.T."/>
            <person name="Yoon V."/>
            <person name="Hune M."/>
            <person name="Gregory S."/>
            <person name="Cheng C.H.C."/>
            <person name="Catchen J.M."/>
        </authorList>
    </citation>
    <scope>NUCLEOTIDE SEQUENCE [LARGE SCALE GENOMIC DNA]</scope>
    <source>
        <tissue evidence="2">White muscle</tissue>
    </source>
</reference>
<feature type="chain" id="PRO_5043045317" description="Secreted protein" evidence="1">
    <location>
        <begin position="21"/>
        <end position="139"/>
    </location>
</feature>
<protein>
    <recommendedName>
        <fullName evidence="4">Secreted protein</fullName>
    </recommendedName>
</protein>
<dbReference type="AlphaFoldDB" id="A0AAN8HSY3"/>
<comment type="caution">
    <text evidence="2">The sequence shown here is derived from an EMBL/GenBank/DDBJ whole genome shotgun (WGS) entry which is preliminary data.</text>
</comment>
<name>A0AAN8HSY3_CHAGU</name>
<keyword evidence="3" id="KW-1185">Reference proteome</keyword>
<organism evidence="2 3">
    <name type="scientific">Champsocephalus gunnari</name>
    <name type="common">Mackerel icefish</name>
    <dbReference type="NCBI Taxonomy" id="52237"/>
    <lineage>
        <taxon>Eukaryota</taxon>
        <taxon>Metazoa</taxon>
        <taxon>Chordata</taxon>
        <taxon>Craniata</taxon>
        <taxon>Vertebrata</taxon>
        <taxon>Euteleostomi</taxon>
        <taxon>Actinopterygii</taxon>
        <taxon>Neopterygii</taxon>
        <taxon>Teleostei</taxon>
        <taxon>Neoteleostei</taxon>
        <taxon>Acanthomorphata</taxon>
        <taxon>Eupercaria</taxon>
        <taxon>Perciformes</taxon>
        <taxon>Notothenioidei</taxon>
        <taxon>Channichthyidae</taxon>
        <taxon>Champsocephalus</taxon>
    </lineage>
</organism>
<sequence>MHMWGIDLAVWAPTTSSTWAICSPAAAAVVQGPVGQPFMSQQRSAIRACDPSHKAPWPEMNQQPPVQTAAAAAAAVVVCHCVYENTGPPAWLHDACSSPWATDPHRHQRGFTMRVPLHGPLTPTDTSVASRCVFLSMGH</sequence>
<evidence type="ECO:0000313" key="3">
    <source>
        <dbReference type="Proteomes" id="UP001331515"/>
    </source>
</evidence>
<evidence type="ECO:0000313" key="2">
    <source>
        <dbReference type="EMBL" id="KAK5922959.1"/>
    </source>
</evidence>
<keyword evidence="1" id="KW-0732">Signal</keyword>
<dbReference type="EMBL" id="JAURVH010001522">
    <property type="protein sequence ID" value="KAK5922959.1"/>
    <property type="molecule type" value="Genomic_DNA"/>
</dbReference>
<gene>
    <name evidence="2" type="ORF">CgunFtcFv8_020178</name>
</gene>
<feature type="signal peptide" evidence="1">
    <location>
        <begin position="1"/>
        <end position="20"/>
    </location>
</feature>
<evidence type="ECO:0008006" key="4">
    <source>
        <dbReference type="Google" id="ProtNLM"/>
    </source>
</evidence>
<dbReference type="Proteomes" id="UP001331515">
    <property type="component" value="Unassembled WGS sequence"/>
</dbReference>
<accession>A0AAN8HSY3</accession>
<proteinExistence type="predicted"/>